<organism evidence="1 2">
    <name type="scientific">Corynebacterium nuruki</name>
    <dbReference type="NCBI Taxonomy" id="1032851"/>
    <lineage>
        <taxon>Bacteria</taxon>
        <taxon>Bacillati</taxon>
        <taxon>Actinomycetota</taxon>
        <taxon>Actinomycetes</taxon>
        <taxon>Mycobacteriales</taxon>
        <taxon>Corynebacteriaceae</taxon>
        <taxon>Corynebacterium</taxon>
    </lineage>
</organism>
<evidence type="ECO:0000313" key="2">
    <source>
        <dbReference type="Proteomes" id="UP000261739"/>
    </source>
</evidence>
<dbReference type="Gene3D" id="3.40.960.10">
    <property type="entry name" value="VSR Endonuclease"/>
    <property type="match status" value="1"/>
</dbReference>
<protein>
    <recommendedName>
        <fullName evidence="3">DUF559 domain-containing protein</fullName>
    </recommendedName>
</protein>
<dbReference type="AlphaFoldDB" id="A0A3D4T279"/>
<comment type="caution">
    <text evidence="1">The sequence shown here is derived from an EMBL/GenBank/DDBJ whole genome shotgun (WGS) entry which is preliminary data.</text>
</comment>
<evidence type="ECO:0000313" key="1">
    <source>
        <dbReference type="EMBL" id="HCT15377.1"/>
    </source>
</evidence>
<dbReference type="EMBL" id="DQID01000295">
    <property type="protein sequence ID" value="HCT15377.1"/>
    <property type="molecule type" value="Genomic_DNA"/>
</dbReference>
<sequence length="77" mass="8698">MDLGCEELKLALQYDGSGHLHRSVRDRDSRINAELANLDWHVVRVTKGHLDDAAAFGKVLRDAVGLCERRLARWEGD</sequence>
<reference evidence="1 2" key="1">
    <citation type="journal article" date="2018" name="Nat. Biotechnol.">
        <title>A standardized bacterial taxonomy based on genome phylogeny substantially revises the tree of life.</title>
        <authorList>
            <person name="Parks D.H."/>
            <person name="Chuvochina M."/>
            <person name="Waite D.W."/>
            <person name="Rinke C."/>
            <person name="Skarshewski A."/>
            <person name="Chaumeil P.A."/>
            <person name="Hugenholtz P."/>
        </authorList>
    </citation>
    <scope>NUCLEOTIDE SEQUENCE [LARGE SCALE GENOMIC DNA]</scope>
    <source>
        <strain evidence="1">UBA11247</strain>
    </source>
</reference>
<accession>A0A3D4T279</accession>
<evidence type="ECO:0008006" key="3">
    <source>
        <dbReference type="Google" id="ProtNLM"/>
    </source>
</evidence>
<name>A0A3D4T279_9CORY</name>
<dbReference type="STRING" id="863239.GCA_000213935_01956"/>
<dbReference type="Proteomes" id="UP000261739">
    <property type="component" value="Unassembled WGS sequence"/>
</dbReference>
<proteinExistence type="predicted"/>
<gene>
    <name evidence="1" type="ORF">DIW82_11525</name>
</gene>